<reference evidence="1 2" key="1">
    <citation type="submission" date="2018-05" db="EMBL/GenBank/DDBJ databases">
        <title>complete genome sequence of Aquabacterium olei NBRC 110486.</title>
        <authorList>
            <person name="Tang B."/>
            <person name="Chang J."/>
            <person name="Zhang L."/>
            <person name="Yang H."/>
        </authorList>
    </citation>
    <scope>NUCLEOTIDE SEQUENCE [LARGE SCALE GENOMIC DNA]</scope>
    <source>
        <strain evidence="1 2">NBRC 110486</strain>
    </source>
</reference>
<keyword evidence="2" id="KW-1185">Reference proteome</keyword>
<name>A0A2U8FTY3_9BURK</name>
<gene>
    <name evidence="1" type="ORF">DEH84_10925</name>
</gene>
<proteinExistence type="predicted"/>
<accession>A0A2U8FTY3</accession>
<dbReference type="KEGG" id="aon:DEH84_10925"/>
<dbReference type="RefSeq" id="WP_109036881.1">
    <property type="nucleotide sequence ID" value="NZ_CP029210.1"/>
</dbReference>
<dbReference type="Proteomes" id="UP000244892">
    <property type="component" value="Chromosome"/>
</dbReference>
<dbReference type="AlphaFoldDB" id="A0A2U8FTY3"/>
<evidence type="ECO:0000313" key="2">
    <source>
        <dbReference type="Proteomes" id="UP000244892"/>
    </source>
</evidence>
<evidence type="ECO:0000313" key="1">
    <source>
        <dbReference type="EMBL" id="AWI53884.1"/>
    </source>
</evidence>
<sequence>MSSESGADDNKAQLADVQAALFSLRDGLMNLKMSLLELACMTDEDAQQQAQLESERLMARLRG</sequence>
<protein>
    <submittedName>
        <fullName evidence="1">Uncharacterized protein</fullName>
    </submittedName>
</protein>
<dbReference type="EMBL" id="CP029210">
    <property type="protein sequence ID" value="AWI53884.1"/>
    <property type="molecule type" value="Genomic_DNA"/>
</dbReference>
<organism evidence="1 2">
    <name type="scientific">Aquabacterium olei</name>
    <dbReference type="NCBI Taxonomy" id="1296669"/>
    <lineage>
        <taxon>Bacteria</taxon>
        <taxon>Pseudomonadati</taxon>
        <taxon>Pseudomonadota</taxon>
        <taxon>Betaproteobacteria</taxon>
        <taxon>Burkholderiales</taxon>
        <taxon>Aquabacterium</taxon>
    </lineage>
</organism>
<dbReference type="OrthoDB" id="9154918at2"/>